<keyword evidence="2" id="KW-1185">Reference proteome</keyword>
<dbReference type="OrthoDB" id="9788974at2"/>
<accession>A0A560W7Q9</accession>
<dbReference type="Proteomes" id="UP000315628">
    <property type="component" value="Unassembled WGS sequence"/>
</dbReference>
<protein>
    <submittedName>
        <fullName evidence="1">Putative membrane protein</fullName>
    </submittedName>
</protein>
<gene>
    <name evidence="1" type="ORF">FB557_2297</name>
</gene>
<sequence length="126" mass="13383">MSTARTVARLALGAFLVRAGVGHLTTEREEFQAQVPDWVPGSKDAVVLASGVVEIAQGAALIALPKHHQRLVGDIVAAFFVAVTPGNVHQYRAGLDAFGLDSDRKRAVRLAFQPALVAWALGSTRD</sequence>
<evidence type="ECO:0000313" key="2">
    <source>
        <dbReference type="Proteomes" id="UP000315628"/>
    </source>
</evidence>
<reference evidence="1 2" key="1">
    <citation type="submission" date="2019-06" db="EMBL/GenBank/DDBJ databases">
        <title>Sequencing the genomes of 1000 actinobacteria strains.</title>
        <authorList>
            <person name="Klenk H.-P."/>
        </authorList>
    </citation>
    <scope>NUCLEOTIDE SEQUENCE [LARGE SCALE GENOMIC DNA]</scope>
    <source>
        <strain evidence="1 2">DSM 18935</strain>
    </source>
</reference>
<dbReference type="EMBL" id="VIUW01000004">
    <property type="protein sequence ID" value="TWD13667.1"/>
    <property type="molecule type" value="Genomic_DNA"/>
</dbReference>
<name>A0A560W7Q9_9MICO</name>
<dbReference type="AlphaFoldDB" id="A0A560W7Q9"/>
<organism evidence="1 2">
    <name type="scientific">Marihabitans asiaticum</name>
    <dbReference type="NCBI Taxonomy" id="415218"/>
    <lineage>
        <taxon>Bacteria</taxon>
        <taxon>Bacillati</taxon>
        <taxon>Actinomycetota</taxon>
        <taxon>Actinomycetes</taxon>
        <taxon>Micrococcales</taxon>
        <taxon>Intrasporangiaceae</taxon>
        <taxon>Marihabitans</taxon>
    </lineage>
</organism>
<dbReference type="PANTHER" id="PTHR36974:SF1">
    <property type="entry name" value="DOXX FAMILY MEMBRANE PROTEIN"/>
    <property type="match status" value="1"/>
</dbReference>
<evidence type="ECO:0000313" key="1">
    <source>
        <dbReference type="EMBL" id="TWD13667.1"/>
    </source>
</evidence>
<comment type="caution">
    <text evidence="1">The sequence shown here is derived from an EMBL/GenBank/DDBJ whole genome shotgun (WGS) entry which is preliminary data.</text>
</comment>
<dbReference type="PANTHER" id="PTHR36974">
    <property type="entry name" value="MEMBRANE PROTEIN-RELATED"/>
    <property type="match status" value="1"/>
</dbReference>
<dbReference type="RefSeq" id="WP_144857747.1">
    <property type="nucleotide sequence ID" value="NZ_BAAAYT010000002.1"/>
</dbReference>
<proteinExistence type="predicted"/>